<dbReference type="InterPro" id="IPR053214">
    <property type="entry name" value="LysM12-like"/>
</dbReference>
<dbReference type="EMBL" id="LAZP02000007">
    <property type="protein sequence ID" value="PFH63169.1"/>
    <property type="molecule type" value="Genomic_DNA"/>
</dbReference>
<accession>A0A2A9PP78</accession>
<proteinExistence type="predicted"/>
<evidence type="ECO:0000313" key="4">
    <source>
        <dbReference type="EMBL" id="PFH63169.1"/>
    </source>
</evidence>
<gene>
    <name evidence="4" type="ORF">XA68_17278</name>
</gene>
<feature type="chain" id="PRO_5013242123" evidence="3">
    <location>
        <begin position="18"/>
        <end position="289"/>
    </location>
</feature>
<keyword evidence="2" id="KW-0843">Virulence</keyword>
<dbReference type="PANTHER" id="PTHR47700">
    <property type="entry name" value="V CHITINASE, PUTATIVE (AFU_ORTHOLOGUE AFUA_6G13720)-RELATED"/>
    <property type="match status" value="1"/>
</dbReference>
<organism evidence="4 5">
    <name type="scientific">Ophiocordyceps unilateralis</name>
    <name type="common">Zombie-ant fungus</name>
    <name type="synonym">Torrubia unilateralis</name>
    <dbReference type="NCBI Taxonomy" id="268505"/>
    <lineage>
        <taxon>Eukaryota</taxon>
        <taxon>Fungi</taxon>
        <taxon>Dikarya</taxon>
        <taxon>Ascomycota</taxon>
        <taxon>Pezizomycotina</taxon>
        <taxon>Sordariomycetes</taxon>
        <taxon>Hypocreomycetidae</taxon>
        <taxon>Hypocreales</taxon>
        <taxon>Ophiocordycipitaceae</taxon>
        <taxon>Ophiocordyceps</taxon>
    </lineage>
</organism>
<dbReference type="STRING" id="268505.A0A2A9PP78"/>
<comment type="caution">
    <text evidence="4">The sequence shown here is derived from an EMBL/GenBank/DDBJ whole genome shotgun (WGS) entry which is preliminary data.</text>
</comment>
<reference evidence="4 5" key="2">
    <citation type="journal article" date="2017" name="Sci. Rep.">
        <title>Ant-infecting Ophiocordyceps genomes reveal a high diversity of potential behavioral manipulation genes and a possible major role for enterotoxins.</title>
        <authorList>
            <person name="de Bekker C."/>
            <person name="Ohm R.A."/>
            <person name="Evans H.C."/>
            <person name="Brachmann A."/>
            <person name="Hughes D.P."/>
        </authorList>
    </citation>
    <scope>NUCLEOTIDE SEQUENCE [LARGE SCALE GENOMIC DNA]</scope>
    <source>
        <strain evidence="4 5">SC16a</strain>
    </source>
</reference>
<evidence type="ECO:0000313" key="5">
    <source>
        <dbReference type="Proteomes" id="UP000037136"/>
    </source>
</evidence>
<evidence type="ECO:0000256" key="1">
    <source>
        <dbReference type="ARBA" id="ARBA00022669"/>
    </source>
</evidence>
<protein>
    <submittedName>
        <fullName evidence="4">Uncharacterized protein</fullName>
    </submittedName>
</protein>
<dbReference type="AlphaFoldDB" id="A0A2A9PP78"/>
<name>A0A2A9PP78_OPHUN</name>
<dbReference type="OrthoDB" id="73875at2759"/>
<evidence type="ECO:0000256" key="2">
    <source>
        <dbReference type="ARBA" id="ARBA00023026"/>
    </source>
</evidence>
<reference evidence="4 5" key="1">
    <citation type="journal article" date="2015" name="BMC Genomics">
        <title>Gene expression during zombie ant biting behavior reflects the complexity underlying fungal parasitic behavioral manipulation.</title>
        <authorList>
            <person name="de Bekker C."/>
            <person name="Ohm R.A."/>
            <person name="Loreto R.G."/>
            <person name="Sebastian A."/>
            <person name="Albert I."/>
            <person name="Merrow M."/>
            <person name="Brachmann A."/>
            <person name="Hughes D.P."/>
        </authorList>
    </citation>
    <scope>NUCLEOTIDE SEQUENCE [LARGE SCALE GENOMIC DNA]</scope>
    <source>
        <strain evidence="4 5">SC16a</strain>
    </source>
</reference>
<evidence type="ECO:0000256" key="3">
    <source>
        <dbReference type="SAM" id="SignalP"/>
    </source>
</evidence>
<feature type="signal peptide" evidence="3">
    <location>
        <begin position="1"/>
        <end position="17"/>
    </location>
</feature>
<dbReference type="PANTHER" id="PTHR47700:SF2">
    <property type="entry name" value="CHITINASE"/>
    <property type="match status" value="1"/>
</dbReference>
<keyword evidence="3" id="KW-0732">Signal</keyword>
<keyword evidence="5" id="KW-1185">Reference proteome</keyword>
<keyword evidence="1" id="KW-0147">Chitin-binding</keyword>
<sequence length="289" mass="32005">MRCNPVFVLWAARLVHAAPNLLNRTQAGEFLTDDDSLLVTPPIALLPDENDCPVQCVDYANTDTWTTYSSIDRLRRCNEPVLLQLPETQRLDGPVSPVIRACSDRRTSEDTPSKKQLLPRHNTNNAGFLSGLMSEPACLQAGVEMPETMMLQLDDNGGIQSKDVVAVINLMQRYFADEQNCHERATFSWYNGIVAMTYIGQKLGKLTAESALGALAERIKTNDYAPGRTVAQLCHDGTDAGRVFGVTIDTTEDFEAVQQATELWTKGGCVIDHNIPLVWNLAHVTSWQL</sequence>
<dbReference type="GO" id="GO:0008061">
    <property type="term" value="F:chitin binding"/>
    <property type="evidence" value="ECO:0007669"/>
    <property type="project" value="UniProtKB-KW"/>
</dbReference>
<dbReference type="Proteomes" id="UP000037136">
    <property type="component" value="Unassembled WGS sequence"/>
</dbReference>